<dbReference type="PANTHER" id="PTHR21666">
    <property type="entry name" value="PEPTIDASE-RELATED"/>
    <property type="match status" value="1"/>
</dbReference>
<dbReference type="Gene3D" id="2.70.70.10">
    <property type="entry name" value="Glucose Permease (Domain IIA)"/>
    <property type="match status" value="1"/>
</dbReference>
<organism evidence="2 3">
    <name type="scientific">Roseivirga echinicomitans</name>
    <dbReference type="NCBI Taxonomy" id="296218"/>
    <lineage>
        <taxon>Bacteria</taxon>
        <taxon>Pseudomonadati</taxon>
        <taxon>Bacteroidota</taxon>
        <taxon>Cytophagia</taxon>
        <taxon>Cytophagales</taxon>
        <taxon>Roseivirgaceae</taxon>
        <taxon>Roseivirga</taxon>
    </lineage>
</organism>
<dbReference type="Pfam" id="PF01551">
    <property type="entry name" value="Peptidase_M23"/>
    <property type="match status" value="1"/>
</dbReference>
<feature type="domain" description="M23ase beta-sheet core" evidence="1">
    <location>
        <begin position="151"/>
        <end position="250"/>
    </location>
</feature>
<dbReference type="STRING" id="296218.AWN68_09370"/>
<dbReference type="SUPFAM" id="SSF51261">
    <property type="entry name" value="Duplicated hybrid motif"/>
    <property type="match status" value="1"/>
</dbReference>
<dbReference type="InterPro" id="IPR016047">
    <property type="entry name" value="M23ase_b-sheet_dom"/>
</dbReference>
<sequence>MRKIDITILILVLSVLNCFGQKQKDEPTSYLDDLSFEWINDLDTLKLVAKNELFTPIEIYFTSRETQEELRSFLLKPKDSLELIKYHGQIPESTYKSNFADSIRIGYVFGHDSVIEPDLDYLYRLPFKRRKKYELSQSFNGKFSHNSLESKYALDFQLNIGEPVYAAREGTVVKVIDWFTKQGGKELINAANKIIVLHSDGTLANYVHLDYKGSFVKEGDKVERGQKIGTSGLTGYTRGPHLHFVVRKGRDISIPIYFEGYEGKVPKIGKRYKVY</sequence>
<dbReference type="OrthoDB" id="9809488at2"/>
<evidence type="ECO:0000313" key="3">
    <source>
        <dbReference type="Proteomes" id="UP000075615"/>
    </source>
</evidence>
<accession>A0A150X2F0</accession>
<reference evidence="2 3" key="1">
    <citation type="submission" date="2016-01" db="EMBL/GenBank/DDBJ databases">
        <title>Genome sequencing of Roseivirga echinicomitans KMM 6058.</title>
        <authorList>
            <person name="Selvaratnam C."/>
            <person name="Thevarajoo S."/>
            <person name="Goh K.M."/>
            <person name="Ee R."/>
            <person name="Chan K.-G."/>
            <person name="Chong C.S."/>
        </authorList>
    </citation>
    <scope>NUCLEOTIDE SEQUENCE [LARGE SCALE GENOMIC DNA]</scope>
    <source>
        <strain evidence="2 3">KMM 6058</strain>
    </source>
</reference>
<dbReference type="AlphaFoldDB" id="A0A150X2F0"/>
<keyword evidence="3" id="KW-1185">Reference proteome</keyword>
<evidence type="ECO:0000259" key="1">
    <source>
        <dbReference type="Pfam" id="PF01551"/>
    </source>
</evidence>
<protein>
    <recommendedName>
        <fullName evidence="1">M23ase beta-sheet core domain-containing protein</fullName>
    </recommendedName>
</protein>
<comment type="caution">
    <text evidence="2">The sequence shown here is derived from an EMBL/GenBank/DDBJ whole genome shotgun (WGS) entry which is preliminary data.</text>
</comment>
<dbReference type="GO" id="GO:0004222">
    <property type="term" value="F:metalloendopeptidase activity"/>
    <property type="evidence" value="ECO:0007669"/>
    <property type="project" value="TreeGrafter"/>
</dbReference>
<name>A0A150X2F0_9BACT</name>
<dbReference type="InterPro" id="IPR011055">
    <property type="entry name" value="Dup_hybrid_motif"/>
</dbReference>
<gene>
    <name evidence="2" type="ORF">AWN68_09370</name>
</gene>
<dbReference type="PANTHER" id="PTHR21666:SF294">
    <property type="entry name" value="PEPTIDASE M23"/>
    <property type="match status" value="1"/>
</dbReference>
<evidence type="ECO:0000313" key="2">
    <source>
        <dbReference type="EMBL" id="KYG72899.1"/>
    </source>
</evidence>
<dbReference type="InterPro" id="IPR050570">
    <property type="entry name" value="Cell_wall_metabolism_enzyme"/>
</dbReference>
<dbReference type="CDD" id="cd12797">
    <property type="entry name" value="M23_peptidase"/>
    <property type="match status" value="1"/>
</dbReference>
<proteinExistence type="predicted"/>
<dbReference type="EMBL" id="LRDB01000050">
    <property type="protein sequence ID" value="KYG72899.1"/>
    <property type="molecule type" value="Genomic_DNA"/>
</dbReference>
<dbReference type="RefSeq" id="WP_068417617.1">
    <property type="nucleotide sequence ID" value="NZ_LRDB01000050.1"/>
</dbReference>
<dbReference type="Proteomes" id="UP000075615">
    <property type="component" value="Unassembled WGS sequence"/>
</dbReference>